<sequence>MTQPNAYTVPIAYSTIQTPIRLIELPPALLDLVTSPNPPTLHLKSLPPVPHPTTANPQPHAYLTTPTQTFTIRQVSSSNNTFLLRHADHTRVTTHYPPSIDPLNPPEPEIREETALTSILTSTTTSHLEVLPYSPNPVATLRKMVPAYSDLYTPAPLYGSKETLFLDVPLSRLQFEQGWKEALCFEDTIQVVDEDGDSTTRTCIWRLDPLLTLRVLKMLEEFRLSEGLSWSLEPRVIEDFREMFSEDGSAATRWMPGMVETIIRNVMEGNVHRFTARMALEILSEHGAISVDKLKKGWLDYLPETMRAGAEAWTDEKLVELVKGYSESPTARSVKFVEPPELLVVEGGAAKGAVKKGKWHEKFAAQRK</sequence>
<organism evidence="1 2">
    <name type="scientific">Ascobolus immersus RN42</name>
    <dbReference type="NCBI Taxonomy" id="1160509"/>
    <lineage>
        <taxon>Eukaryota</taxon>
        <taxon>Fungi</taxon>
        <taxon>Dikarya</taxon>
        <taxon>Ascomycota</taxon>
        <taxon>Pezizomycotina</taxon>
        <taxon>Pezizomycetes</taxon>
        <taxon>Pezizales</taxon>
        <taxon>Ascobolaceae</taxon>
        <taxon>Ascobolus</taxon>
    </lineage>
</organism>
<evidence type="ECO:0000313" key="2">
    <source>
        <dbReference type="Proteomes" id="UP000275078"/>
    </source>
</evidence>
<gene>
    <name evidence="1" type="ORF">BJ508DRAFT_326723</name>
</gene>
<dbReference type="OrthoDB" id="5199543at2759"/>
<name>A0A3N4I4U8_ASCIM</name>
<evidence type="ECO:0008006" key="3">
    <source>
        <dbReference type="Google" id="ProtNLM"/>
    </source>
</evidence>
<protein>
    <recommendedName>
        <fullName evidence="3">Sister chromatid cohesion protein Dcc1</fullName>
    </recommendedName>
</protein>
<dbReference type="STRING" id="1160509.A0A3N4I4U8"/>
<evidence type="ECO:0000313" key="1">
    <source>
        <dbReference type="EMBL" id="RPA81113.1"/>
    </source>
</evidence>
<proteinExistence type="predicted"/>
<dbReference type="Proteomes" id="UP000275078">
    <property type="component" value="Unassembled WGS sequence"/>
</dbReference>
<keyword evidence="2" id="KW-1185">Reference proteome</keyword>
<dbReference type="EMBL" id="ML119682">
    <property type="protein sequence ID" value="RPA81113.1"/>
    <property type="molecule type" value="Genomic_DNA"/>
</dbReference>
<dbReference type="Pfam" id="PF09724">
    <property type="entry name" value="Dcc1"/>
    <property type="match status" value="1"/>
</dbReference>
<dbReference type="GO" id="GO:0007064">
    <property type="term" value="P:mitotic sister chromatid cohesion"/>
    <property type="evidence" value="ECO:0007669"/>
    <property type="project" value="InterPro"/>
</dbReference>
<dbReference type="InterPro" id="IPR019128">
    <property type="entry name" value="Dcc1"/>
</dbReference>
<reference evidence="1 2" key="1">
    <citation type="journal article" date="2018" name="Nat. Ecol. Evol.">
        <title>Pezizomycetes genomes reveal the molecular basis of ectomycorrhizal truffle lifestyle.</title>
        <authorList>
            <person name="Murat C."/>
            <person name="Payen T."/>
            <person name="Noel B."/>
            <person name="Kuo A."/>
            <person name="Morin E."/>
            <person name="Chen J."/>
            <person name="Kohler A."/>
            <person name="Krizsan K."/>
            <person name="Balestrini R."/>
            <person name="Da Silva C."/>
            <person name="Montanini B."/>
            <person name="Hainaut M."/>
            <person name="Levati E."/>
            <person name="Barry K.W."/>
            <person name="Belfiori B."/>
            <person name="Cichocki N."/>
            <person name="Clum A."/>
            <person name="Dockter R.B."/>
            <person name="Fauchery L."/>
            <person name="Guy J."/>
            <person name="Iotti M."/>
            <person name="Le Tacon F."/>
            <person name="Lindquist E.A."/>
            <person name="Lipzen A."/>
            <person name="Malagnac F."/>
            <person name="Mello A."/>
            <person name="Molinier V."/>
            <person name="Miyauchi S."/>
            <person name="Poulain J."/>
            <person name="Riccioni C."/>
            <person name="Rubini A."/>
            <person name="Sitrit Y."/>
            <person name="Splivallo R."/>
            <person name="Traeger S."/>
            <person name="Wang M."/>
            <person name="Zifcakova L."/>
            <person name="Wipf D."/>
            <person name="Zambonelli A."/>
            <person name="Paolocci F."/>
            <person name="Nowrousian M."/>
            <person name="Ottonello S."/>
            <person name="Baldrian P."/>
            <person name="Spatafora J.W."/>
            <person name="Henrissat B."/>
            <person name="Nagy L.G."/>
            <person name="Aury J.M."/>
            <person name="Wincker P."/>
            <person name="Grigoriev I.V."/>
            <person name="Bonfante P."/>
            <person name="Martin F.M."/>
        </authorList>
    </citation>
    <scope>NUCLEOTIDE SEQUENCE [LARGE SCALE GENOMIC DNA]</scope>
    <source>
        <strain evidence="1 2">RN42</strain>
    </source>
</reference>
<dbReference type="GO" id="GO:0031390">
    <property type="term" value="C:Ctf18 RFC-like complex"/>
    <property type="evidence" value="ECO:0007669"/>
    <property type="project" value="InterPro"/>
</dbReference>
<accession>A0A3N4I4U8</accession>
<dbReference type="AlphaFoldDB" id="A0A3N4I4U8"/>